<comment type="subcellular location">
    <subcellularLocation>
        <location evidence="1">Membrane</location>
        <topology evidence="1">Single-pass membrane protein</topology>
    </subcellularLocation>
</comment>
<dbReference type="PANTHER" id="PTHR15549">
    <property type="entry name" value="PAIRED IMMUNOGLOBULIN-LIKE TYPE 2 RECEPTOR"/>
    <property type="match status" value="1"/>
</dbReference>
<dbReference type="OrthoDB" id="2591431at2759"/>
<feature type="compositionally biased region" description="Polar residues" evidence="5">
    <location>
        <begin position="414"/>
        <end position="431"/>
    </location>
</feature>
<dbReference type="GO" id="GO:0071944">
    <property type="term" value="C:cell periphery"/>
    <property type="evidence" value="ECO:0007669"/>
    <property type="project" value="UniProtKB-ARBA"/>
</dbReference>
<accession>A0A9P3G509</accession>
<evidence type="ECO:0000256" key="3">
    <source>
        <dbReference type="ARBA" id="ARBA00022989"/>
    </source>
</evidence>
<keyword evidence="4 6" id="KW-0472">Membrane</keyword>
<gene>
    <name evidence="8" type="ORF">PsYK624_037320</name>
</gene>
<evidence type="ECO:0000256" key="7">
    <source>
        <dbReference type="SAM" id="SignalP"/>
    </source>
</evidence>
<name>A0A9P3G509_9APHY</name>
<evidence type="ECO:0000256" key="5">
    <source>
        <dbReference type="SAM" id="MobiDB-lite"/>
    </source>
</evidence>
<evidence type="ECO:0000256" key="6">
    <source>
        <dbReference type="SAM" id="Phobius"/>
    </source>
</evidence>
<keyword evidence="3 6" id="KW-1133">Transmembrane helix</keyword>
<dbReference type="GO" id="GO:0016020">
    <property type="term" value="C:membrane"/>
    <property type="evidence" value="ECO:0007669"/>
    <property type="project" value="UniProtKB-SubCell"/>
</dbReference>
<reference evidence="8 9" key="1">
    <citation type="submission" date="2021-08" db="EMBL/GenBank/DDBJ databases">
        <title>Draft Genome Sequence of Phanerochaete sordida strain YK-624.</title>
        <authorList>
            <person name="Mori T."/>
            <person name="Dohra H."/>
            <person name="Suzuki T."/>
            <person name="Kawagishi H."/>
            <person name="Hirai H."/>
        </authorList>
    </citation>
    <scope>NUCLEOTIDE SEQUENCE [LARGE SCALE GENOMIC DNA]</scope>
    <source>
        <strain evidence="8 9">YK-624</strain>
    </source>
</reference>
<evidence type="ECO:0000313" key="8">
    <source>
        <dbReference type="EMBL" id="GJE87649.1"/>
    </source>
</evidence>
<dbReference type="Proteomes" id="UP000703269">
    <property type="component" value="Unassembled WGS sequence"/>
</dbReference>
<evidence type="ECO:0000256" key="1">
    <source>
        <dbReference type="ARBA" id="ARBA00004167"/>
    </source>
</evidence>
<keyword evidence="7" id="KW-0732">Signal</keyword>
<organism evidence="8 9">
    <name type="scientific">Phanerochaete sordida</name>
    <dbReference type="NCBI Taxonomy" id="48140"/>
    <lineage>
        <taxon>Eukaryota</taxon>
        <taxon>Fungi</taxon>
        <taxon>Dikarya</taxon>
        <taxon>Basidiomycota</taxon>
        <taxon>Agaricomycotina</taxon>
        <taxon>Agaricomycetes</taxon>
        <taxon>Polyporales</taxon>
        <taxon>Phanerochaetaceae</taxon>
        <taxon>Phanerochaete</taxon>
    </lineage>
</organism>
<feature type="region of interest" description="Disordered" evidence="5">
    <location>
        <begin position="368"/>
        <end position="440"/>
    </location>
</feature>
<feature type="region of interest" description="Disordered" evidence="5">
    <location>
        <begin position="460"/>
        <end position="531"/>
    </location>
</feature>
<dbReference type="EMBL" id="BPQB01000007">
    <property type="protein sequence ID" value="GJE87649.1"/>
    <property type="molecule type" value="Genomic_DNA"/>
</dbReference>
<comment type="caution">
    <text evidence="8">The sequence shown here is derived from an EMBL/GenBank/DDBJ whole genome shotgun (WGS) entry which is preliminary data.</text>
</comment>
<evidence type="ECO:0000313" key="9">
    <source>
        <dbReference type="Proteomes" id="UP000703269"/>
    </source>
</evidence>
<evidence type="ECO:0000256" key="4">
    <source>
        <dbReference type="ARBA" id="ARBA00023136"/>
    </source>
</evidence>
<sequence>MPVMPIRLALLPTILLSSLFSTTLAANFTFDFGTPTQCDNFPVSWTGGSPPFELVLAPEFGTPRTFPVPSSSYTNGKGSFQAQIPFPKDHKFLAIMSDASGFGSGGATTELTVGAAVSNTNCNTTDPGVDFFFELNTALQQCRPYTFDNYTGAVQPVTIMGVIPGGETFVLDPPTGPTTYEWIADLAGGSNVMWIMSDSQGRKGGSSDVKLVGISDDTTCLNANSPTSLSVMPSATASLSASSAGASSSAAPGDASGGSSKTSSDTGAIVGGVFAGLFAIATIIAVTLFFLRRRKNRSTSYYDENYKPRRGGRLESVDLDAPVAMEDGHAASVISPYPYAGSVASLSQAGGRASTHNMAASSHQLLPMGASASSQHDRQTEYDTNLTNPYSAPSESAYSRHRPSGSELGGMSTADRSSTYQGAETASMTSSARRKAAMAGETTYRPTRFIVHQDLEEAVPEDEGEVVELPPQYSERRAPLPSLTNYATPPPGSPPRAVNPLEVEEAGSSTRLQEPLQPATPTIAGSPVHHS</sequence>
<protein>
    <submittedName>
        <fullName evidence="8">SKG6 domain-containing protein</fullName>
    </submittedName>
</protein>
<feature type="signal peptide" evidence="7">
    <location>
        <begin position="1"/>
        <end position="25"/>
    </location>
</feature>
<dbReference type="InterPro" id="IPR051694">
    <property type="entry name" value="Immunoregulatory_rcpt-like"/>
</dbReference>
<keyword evidence="2 6" id="KW-0812">Transmembrane</keyword>
<proteinExistence type="predicted"/>
<feature type="chain" id="PRO_5040160016" evidence="7">
    <location>
        <begin position="26"/>
        <end position="531"/>
    </location>
</feature>
<feature type="transmembrane region" description="Helical" evidence="6">
    <location>
        <begin position="269"/>
        <end position="291"/>
    </location>
</feature>
<dbReference type="AlphaFoldDB" id="A0A9P3G509"/>
<feature type="compositionally biased region" description="Polar residues" evidence="5">
    <location>
        <begin position="382"/>
        <end position="397"/>
    </location>
</feature>
<evidence type="ECO:0000256" key="2">
    <source>
        <dbReference type="ARBA" id="ARBA00022692"/>
    </source>
</evidence>
<keyword evidence="9" id="KW-1185">Reference proteome</keyword>